<comment type="caution">
    <text evidence="2">The sequence shown here is derived from an EMBL/GenBank/DDBJ whole genome shotgun (WGS) entry which is preliminary data.</text>
</comment>
<dbReference type="Proteomes" id="UP001529510">
    <property type="component" value="Unassembled WGS sequence"/>
</dbReference>
<sequence>RRAAGGGLCSENPGVDLYALLPEPPTPSSAAVAGLQPGLVSSRGPHAQQERQRCPTAASGAHADRCCDKPGGQR</sequence>
<dbReference type="AlphaFoldDB" id="A0ABD0MZQ8"/>
<protein>
    <submittedName>
        <fullName evidence="2">Uncharacterized protein</fullName>
    </submittedName>
</protein>
<reference evidence="2 3" key="1">
    <citation type="submission" date="2024-05" db="EMBL/GenBank/DDBJ databases">
        <title>Genome sequencing and assembly of Indian major carp, Cirrhinus mrigala (Hamilton, 1822).</title>
        <authorList>
            <person name="Mohindra V."/>
            <person name="Chowdhury L.M."/>
            <person name="Lal K."/>
            <person name="Jena J.K."/>
        </authorList>
    </citation>
    <scope>NUCLEOTIDE SEQUENCE [LARGE SCALE GENOMIC DNA]</scope>
    <source>
        <strain evidence="2">CM1030</strain>
        <tissue evidence="2">Blood</tissue>
    </source>
</reference>
<evidence type="ECO:0000313" key="2">
    <source>
        <dbReference type="EMBL" id="KAL0155429.1"/>
    </source>
</evidence>
<gene>
    <name evidence="2" type="ORF">M9458_049692</name>
</gene>
<organism evidence="2 3">
    <name type="scientific">Cirrhinus mrigala</name>
    <name type="common">Mrigala</name>
    <dbReference type="NCBI Taxonomy" id="683832"/>
    <lineage>
        <taxon>Eukaryota</taxon>
        <taxon>Metazoa</taxon>
        <taxon>Chordata</taxon>
        <taxon>Craniata</taxon>
        <taxon>Vertebrata</taxon>
        <taxon>Euteleostomi</taxon>
        <taxon>Actinopterygii</taxon>
        <taxon>Neopterygii</taxon>
        <taxon>Teleostei</taxon>
        <taxon>Ostariophysi</taxon>
        <taxon>Cypriniformes</taxon>
        <taxon>Cyprinidae</taxon>
        <taxon>Labeoninae</taxon>
        <taxon>Labeonini</taxon>
        <taxon>Cirrhinus</taxon>
    </lineage>
</organism>
<feature type="non-terminal residue" evidence="2">
    <location>
        <position position="1"/>
    </location>
</feature>
<dbReference type="EMBL" id="JAMKFB020000025">
    <property type="protein sequence ID" value="KAL0155429.1"/>
    <property type="molecule type" value="Genomic_DNA"/>
</dbReference>
<name>A0ABD0MZQ8_CIRMR</name>
<keyword evidence="3" id="KW-1185">Reference proteome</keyword>
<proteinExistence type="predicted"/>
<accession>A0ABD0MZQ8</accession>
<feature type="non-terminal residue" evidence="2">
    <location>
        <position position="74"/>
    </location>
</feature>
<feature type="region of interest" description="Disordered" evidence="1">
    <location>
        <begin position="19"/>
        <end position="74"/>
    </location>
</feature>
<evidence type="ECO:0000313" key="3">
    <source>
        <dbReference type="Proteomes" id="UP001529510"/>
    </source>
</evidence>
<evidence type="ECO:0000256" key="1">
    <source>
        <dbReference type="SAM" id="MobiDB-lite"/>
    </source>
</evidence>